<feature type="compositionally biased region" description="Basic and acidic residues" evidence="13">
    <location>
        <begin position="543"/>
        <end position="553"/>
    </location>
</feature>
<dbReference type="AlphaFoldDB" id="A0A444TY69"/>
<dbReference type="Gene3D" id="2.60.40.10">
    <property type="entry name" value="Immunoglobulins"/>
    <property type="match status" value="1"/>
</dbReference>
<evidence type="ECO:0000256" key="4">
    <source>
        <dbReference type="ARBA" id="ARBA00010737"/>
    </source>
</evidence>
<dbReference type="SUPFAM" id="SSF48726">
    <property type="entry name" value="Immunoglobulin"/>
    <property type="match status" value="1"/>
</dbReference>
<comment type="similarity">
    <text evidence="3">Belongs to the immunoglobulin superfamily. LISCH7 family.</text>
</comment>
<dbReference type="EMBL" id="SCEB01215755">
    <property type="protein sequence ID" value="RXM27875.1"/>
    <property type="molecule type" value="Genomic_DNA"/>
</dbReference>
<comment type="caution">
    <text evidence="16">The sequence shown here is derived from an EMBL/GenBank/DDBJ whole genome shotgun (WGS) entry which is preliminary data.</text>
</comment>
<dbReference type="InterPro" id="IPR008664">
    <property type="entry name" value="LISCH7"/>
</dbReference>
<keyword evidence="5" id="KW-0796">Tight junction</keyword>
<evidence type="ECO:0000256" key="11">
    <source>
        <dbReference type="ARBA" id="ARBA00023319"/>
    </source>
</evidence>
<name>A0A444TY69_ACIRT</name>
<dbReference type="GO" id="GO:0005923">
    <property type="term" value="C:bicellular tight junction"/>
    <property type="evidence" value="ECO:0007669"/>
    <property type="project" value="UniProtKB-SubCell"/>
</dbReference>
<evidence type="ECO:0000256" key="5">
    <source>
        <dbReference type="ARBA" id="ARBA00022427"/>
    </source>
</evidence>
<feature type="transmembrane region" description="Helical" evidence="14">
    <location>
        <begin position="902"/>
        <end position="923"/>
    </location>
</feature>
<feature type="transmembrane region" description="Helical" evidence="14">
    <location>
        <begin position="722"/>
        <end position="743"/>
    </location>
</feature>
<keyword evidence="6 14" id="KW-0812">Transmembrane</keyword>
<dbReference type="GO" id="GO:0012505">
    <property type="term" value="C:endomembrane system"/>
    <property type="evidence" value="ECO:0007669"/>
    <property type="project" value="UniProtKB-SubCell"/>
</dbReference>
<feature type="region of interest" description="Disordered" evidence="13">
    <location>
        <begin position="377"/>
        <end position="401"/>
    </location>
</feature>
<dbReference type="Pfam" id="PF05624">
    <property type="entry name" value="LSR"/>
    <property type="match status" value="2"/>
</dbReference>
<dbReference type="InterPro" id="IPR051874">
    <property type="entry name" value="Ig-like_domain-LISCH7"/>
</dbReference>
<keyword evidence="9 14" id="KW-0472">Membrane</keyword>
<feature type="compositionally biased region" description="Polar residues" evidence="13">
    <location>
        <begin position="619"/>
        <end position="633"/>
    </location>
</feature>
<feature type="region of interest" description="Disordered" evidence="13">
    <location>
        <begin position="429"/>
        <end position="634"/>
    </location>
</feature>
<evidence type="ECO:0000256" key="7">
    <source>
        <dbReference type="ARBA" id="ARBA00022949"/>
    </source>
</evidence>
<evidence type="ECO:0000256" key="9">
    <source>
        <dbReference type="ARBA" id="ARBA00023136"/>
    </source>
</evidence>
<keyword evidence="8 14" id="KW-1133">Transmembrane helix</keyword>
<dbReference type="InterPro" id="IPR013783">
    <property type="entry name" value="Ig-like_fold"/>
</dbReference>
<dbReference type="PANTHER" id="PTHR15923">
    <property type="entry name" value="TRANSMEMBRANE AND IMMUNOGLOBULIN DOMAIN-CONTAINING PROTEIN"/>
    <property type="match status" value="1"/>
</dbReference>
<dbReference type="GO" id="GO:0005886">
    <property type="term" value="C:plasma membrane"/>
    <property type="evidence" value="ECO:0007669"/>
    <property type="project" value="TreeGrafter"/>
</dbReference>
<evidence type="ECO:0000256" key="8">
    <source>
        <dbReference type="ARBA" id="ARBA00022989"/>
    </source>
</evidence>
<keyword evidence="11" id="KW-0393">Immunoglobulin domain</keyword>
<evidence type="ECO:0000313" key="16">
    <source>
        <dbReference type="EMBL" id="RXM27875.1"/>
    </source>
</evidence>
<feature type="compositionally biased region" description="Basic and acidic residues" evidence="13">
    <location>
        <begin position="585"/>
        <end position="595"/>
    </location>
</feature>
<feature type="compositionally biased region" description="Polar residues" evidence="13">
    <location>
        <begin position="456"/>
        <end position="469"/>
    </location>
</feature>
<proteinExistence type="inferred from homology"/>
<evidence type="ECO:0000256" key="6">
    <source>
        <dbReference type="ARBA" id="ARBA00022692"/>
    </source>
</evidence>
<evidence type="ECO:0000256" key="13">
    <source>
        <dbReference type="SAM" id="MobiDB-lite"/>
    </source>
</evidence>
<gene>
    <name evidence="16" type="ORF">EOD39_10260</name>
</gene>
<keyword evidence="17" id="KW-1185">Reference proteome</keyword>
<organism evidence="16 17">
    <name type="scientific">Acipenser ruthenus</name>
    <name type="common">Sterlet sturgeon</name>
    <dbReference type="NCBI Taxonomy" id="7906"/>
    <lineage>
        <taxon>Eukaryota</taxon>
        <taxon>Metazoa</taxon>
        <taxon>Chordata</taxon>
        <taxon>Craniata</taxon>
        <taxon>Vertebrata</taxon>
        <taxon>Euteleostomi</taxon>
        <taxon>Actinopterygii</taxon>
        <taxon>Chondrostei</taxon>
        <taxon>Acipenseriformes</taxon>
        <taxon>Acipenseridae</taxon>
        <taxon>Acipenser</taxon>
    </lineage>
</organism>
<evidence type="ECO:0000256" key="12">
    <source>
        <dbReference type="ARBA" id="ARBA00046288"/>
    </source>
</evidence>
<feature type="transmembrane region" description="Helical" evidence="14">
    <location>
        <begin position="802"/>
        <end position="823"/>
    </location>
</feature>
<evidence type="ECO:0000256" key="1">
    <source>
        <dbReference type="ARBA" id="ARBA00004141"/>
    </source>
</evidence>
<feature type="transmembrane region" description="Helical" evidence="14">
    <location>
        <begin position="773"/>
        <end position="796"/>
    </location>
</feature>
<evidence type="ECO:0000256" key="2">
    <source>
        <dbReference type="ARBA" id="ARBA00004435"/>
    </source>
</evidence>
<dbReference type="InterPro" id="IPR019397">
    <property type="entry name" value="Uncharacterised_TMEM39"/>
</dbReference>
<dbReference type="GO" id="GO:0070506">
    <property type="term" value="F:high-density lipoprotein particle receptor activity"/>
    <property type="evidence" value="ECO:0007669"/>
    <property type="project" value="TreeGrafter"/>
</dbReference>
<keyword evidence="10" id="KW-1015">Disulfide bond</keyword>
<dbReference type="InterPro" id="IPR007110">
    <property type="entry name" value="Ig-like_dom"/>
</dbReference>
<evidence type="ECO:0000256" key="3">
    <source>
        <dbReference type="ARBA" id="ARBA00009491"/>
    </source>
</evidence>
<evidence type="ECO:0000256" key="10">
    <source>
        <dbReference type="ARBA" id="ARBA00023157"/>
    </source>
</evidence>
<feature type="transmembrane region" description="Helical" evidence="14">
    <location>
        <begin position="288"/>
        <end position="310"/>
    </location>
</feature>
<accession>A0A444TY69</accession>
<dbReference type="PROSITE" id="PS50835">
    <property type="entry name" value="IG_LIKE"/>
    <property type="match status" value="1"/>
</dbReference>
<evidence type="ECO:0000313" key="17">
    <source>
        <dbReference type="Proteomes" id="UP000289886"/>
    </source>
</evidence>
<feature type="region of interest" description="Disordered" evidence="13">
    <location>
        <begin position="1"/>
        <end position="20"/>
    </location>
</feature>
<dbReference type="InterPro" id="IPR036179">
    <property type="entry name" value="Ig-like_dom_sf"/>
</dbReference>
<reference evidence="16 17" key="1">
    <citation type="submission" date="2019-01" db="EMBL/GenBank/DDBJ databases">
        <title>Draft Genome and Complete Hox-Cluster Characterization of the Sterlet Sturgeon (Acipenser ruthenus).</title>
        <authorList>
            <person name="Wei Q."/>
        </authorList>
    </citation>
    <scope>NUCLEOTIDE SEQUENCE [LARGE SCALE GENOMIC DNA]</scope>
    <source>
        <strain evidence="16">WHYD16114868_AA</strain>
        <tissue evidence="16">Blood</tissue>
    </source>
</reference>
<comment type="subcellular location">
    <subcellularLocation>
        <location evidence="2">Cell junction</location>
        <location evidence="2">Tight junction</location>
    </subcellularLocation>
    <subcellularLocation>
        <location evidence="12">Endomembrane system</location>
        <topology evidence="12">Single-pass type I membrane protein</topology>
    </subcellularLocation>
    <subcellularLocation>
        <location evidence="1">Membrane</location>
        <topology evidence="1">Multi-pass membrane protein</topology>
    </subcellularLocation>
</comment>
<evidence type="ECO:0000256" key="14">
    <source>
        <dbReference type="SAM" id="Phobius"/>
    </source>
</evidence>
<protein>
    <submittedName>
        <fullName evidence="16">Transmembrane protein 39A</fullName>
    </submittedName>
</protein>
<dbReference type="Proteomes" id="UP000289886">
    <property type="component" value="Unassembled WGS sequence"/>
</dbReference>
<dbReference type="Pfam" id="PF10271">
    <property type="entry name" value="Tmp39"/>
    <property type="match status" value="2"/>
</dbReference>
<feature type="transmembrane region" description="Helical" evidence="14">
    <location>
        <begin position="935"/>
        <end position="952"/>
    </location>
</feature>
<sequence>MLASEGEQTPGTDETGQQECGKTGLLGDLLPNFDVKIMPEWVFVGVVILGAVTFILFLGICWCQCCPHSCCCYVQCPCCPESCCCPRHLYEAGKAVKTCATPHIAPVYPPYYVPNVPMAAIGPPAMMGPTRQPPVMENNVTGGCVSILVIVPETERYTSLFATVRLRCDYSTSSNLQDVLVTWRYKSFCKDPILDYYSAGYQASLQLGQDPANDCSDSMREVRVVIQKRGGNEPVLGMEYRQRKITIQDKADLVISEVMWWDHGVYFCSIEASGDTTGDSDKEIKLVVYNWLVVIFIILGILLLILLLGVCWCQCCPHRCCCYVRCACCPTRCCCPEKDYAFKQNIPMMPLPPPTVQHPANNSVLDYIENQMRTLDSNHPLQQLPPPPHRGANNIQFRGGPPSILSSLNDIEVREIDRRVIHLPPIVEGLSRDNSSQGNRGYYSGSDRGARGPRNQGGSRSSQDSSLLNRQQPPDARRRRDDVQSNRRSPRREFSPSRREDLRSYSDESEYDGHRRPAAGRRGRGDTGGSGGSRYAGRRRSRSRDGLSNEPRRPQGRKRSFSPPGRRSWSSDEDLSRRGGNGRSRNRDREGDWPEKPPSYSSVDIMQGRANNRAHRNNEVYSRSGSTGISTEFSGWPVPVSPESVWFLAMPGGRRGPSRQQLSRSALPSLQTLVGGSCSNGTGLRNRNSTSVGLSAPPITALITPEPVRHRRVPELPLDGSLLFEFLFFIYLLIALFVQYINIYKTVWWYPYSHPAASTSLATQTGPTSVVRYTVLIAARCVLLTLCGWVLCWTLVNLFRNHSVLNLLFLGYPFGVYVPLCCFHQESRSQPLPTDCGYLDQEQLDGPLIKSKDFLTLLRENLKEQFNNPTSIPVHSCPMSPDLIRNEVECLKSDFNKRIKEVLFNSLFSAYYVAFLPLCFVKSTQYYDMRWSCEHLIMVWINAFVMLMSQLLPPKYCNLLHRSAAHLGKWQKLEHGSYSNAPQHVWSENTIWPQGVLVRHSRCLYKAVGPYNVAVPSDVSHARFYYCVETA</sequence>
<keyword evidence="7" id="KW-0965">Cell junction</keyword>
<feature type="compositionally biased region" description="Basic and acidic residues" evidence="13">
    <location>
        <begin position="475"/>
        <end position="515"/>
    </location>
</feature>
<evidence type="ECO:0000259" key="15">
    <source>
        <dbReference type="PROSITE" id="PS50835"/>
    </source>
</evidence>
<feature type="domain" description="Ig-like" evidence="15">
    <location>
        <begin position="133"/>
        <end position="285"/>
    </location>
</feature>
<feature type="transmembrane region" description="Helical" evidence="14">
    <location>
        <begin position="41"/>
        <end position="63"/>
    </location>
</feature>
<dbReference type="PANTHER" id="PTHR15923:SF3">
    <property type="entry name" value="IMMUNOGLOBULIN-LIKE DOMAIN-CONTAINING RECEPTOR 1"/>
    <property type="match status" value="1"/>
</dbReference>
<comment type="similarity">
    <text evidence="4">Belongs to the TMEM39 family.</text>
</comment>